<name>S0G3V2_9BACT</name>
<sequence>MYIRVVDSFTDCIVQLTCRDFHIRFIIAILLIDRGVRT</sequence>
<keyword evidence="2" id="KW-1185">Reference proteome</keyword>
<comment type="caution">
    <text evidence="1">The sequence shown here is derived from an EMBL/GenBank/DDBJ whole genome shotgun (WGS) entry which is preliminary data.</text>
</comment>
<organism evidence="1 2">
    <name type="scientific">Desulfotignum phosphitoxidans DSM 13687</name>
    <dbReference type="NCBI Taxonomy" id="1286635"/>
    <lineage>
        <taxon>Bacteria</taxon>
        <taxon>Pseudomonadati</taxon>
        <taxon>Thermodesulfobacteriota</taxon>
        <taxon>Desulfobacteria</taxon>
        <taxon>Desulfobacterales</taxon>
        <taxon>Desulfobacteraceae</taxon>
        <taxon>Desulfotignum</taxon>
    </lineage>
</organism>
<gene>
    <name evidence="1" type="ORF">Dpo_1c07410</name>
</gene>
<proteinExistence type="predicted"/>
<evidence type="ECO:0000313" key="1">
    <source>
        <dbReference type="EMBL" id="EMS81600.1"/>
    </source>
</evidence>
<reference evidence="1 2" key="1">
    <citation type="journal article" date="2013" name="Genome Announc.">
        <title>Draft Genome Sequence of Desulfotignum phosphitoxidans DSM 13687 Strain FiPS-3.</title>
        <authorList>
            <person name="Poehlein A."/>
            <person name="Daniel R."/>
            <person name="Simeonova D.D."/>
        </authorList>
    </citation>
    <scope>NUCLEOTIDE SEQUENCE [LARGE SCALE GENOMIC DNA]</scope>
    <source>
        <strain evidence="1 2">DSM 13687</strain>
    </source>
</reference>
<dbReference type="Proteomes" id="UP000014216">
    <property type="component" value="Unassembled WGS sequence"/>
</dbReference>
<dbReference type="AlphaFoldDB" id="S0G3V2"/>
<accession>S0G3V2</accession>
<dbReference type="EMBL" id="APJX01000001">
    <property type="protein sequence ID" value="EMS81600.1"/>
    <property type="molecule type" value="Genomic_DNA"/>
</dbReference>
<evidence type="ECO:0000313" key="2">
    <source>
        <dbReference type="Proteomes" id="UP000014216"/>
    </source>
</evidence>
<protein>
    <submittedName>
        <fullName evidence="1">Uncharacterized protein</fullName>
    </submittedName>
</protein>